<name>A0ABU3GVT8_9SPHI</name>
<proteinExistence type="predicted"/>
<dbReference type="RefSeq" id="WP_311951078.1">
    <property type="nucleotide sequence ID" value="NZ_JAVLVU010000001.1"/>
</dbReference>
<evidence type="ECO:0000313" key="1">
    <source>
        <dbReference type="EMBL" id="MDT3403780.1"/>
    </source>
</evidence>
<evidence type="ECO:0000313" key="2">
    <source>
        <dbReference type="Proteomes" id="UP001258315"/>
    </source>
</evidence>
<gene>
    <name evidence="1" type="ORF">QE417_002852</name>
</gene>
<keyword evidence="2" id="KW-1185">Reference proteome</keyword>
<comment type="caution">
    <text evidence="1">The sequence shown here is derived from an EMBL/GenBank/DDBJ whole genome shotgun (WGS) entry which is preliminary data.</text>
</comment>
<reference evidence="2" key="1">
    <citation type="submission" date="2023-07" db="EMBL/GenBank/DDBJ databases">
        <title>Functional and genomic diversity of the sorghum phyllosphere microbiome.</title>
        <authorList>
            <person name="Shade A."/>
        </authorList>
    </citation>
    <scope>NUCLEOTIDE SEQUENCE [LARGE SCALE GENOMIC DNA]</scope>
    <source>
        <strain evidence="2">SORGH_AS_0422</strain>
    </source>
</reference>
<dbReference type="Proteomes" id="UP001258315">
    <property type="component" value="Unassembled WGS sequence"/>
</dbReference>
<protein>
    <submittedName>
        <fullName evidence="1">Uncharacterized protein</fullName>
    </submittedName>
</protein>
<sequence>MNGFNLNRDLFYTACLDKGMEVRAIAAIEYPLIHIHATTLETADESYDQFDRYLITEVVRSGSGDISELASITGISEQVFRLRGKVMEERGYLRFSSERLLIHTEKAIEWMEAPLMDRAIRRTRSFLLDGQDHQPLKAYFYKDGKDFMITEDKKDANGKKIFNPSLIHNPPSAGLKERILSLDHDDRGNHNIPFALKDIVDYDFHLCTFPAAIVMGVGSDGQVIKELVNCNGFYAEREAMAPWGIKIAAEINNLTVQILQIQKAEEGEKTLSFRSSWGSNEPGESVIFCKPDLNHLSAIISRQYDITDLSKDLISYTETSIELTVTMALFLLPGLKKKAILEGLVRQRDYLLQPPYMGVWLIFYKVIAGDEDMQRLTDLYAVIKTALPIQQLLDHYLGDVKKLRMDLVLIGAFDYLETLDIDLFMYHRENKTELRYKNFTSNGTNRQ</sequence>
<organism evidence="1 2">
    <name type="scientific">Mucilaginibacter terrae</name>
    <dbReference type="NCBI Taxonomy" id="1955052"/>
    <lineage>
        <taxon>Bacteria</taxon>
        <taxon>Pseudomonadati</taxon>
        <taxon>Bacteroidota</taxon>
        <taxon>Sphingobacteriia</taxon>
        <taxon>Sphingobacteriales</taxon>
        <taxon>Sphingobacteriaceae</taxon>
        <taxon>Mucilaginibacter</taxon>
    </lineage>
</organism>
<accession>A0ABU3GVT8</accession>
<dbReference type="EMBL" id="JAVLVU010000001">
    <property type="protein sequence ID" value="MDT3403780.1"/>
    <property type="molecule type" value="Genomic_DNA"/>
</dbReference>